<evidence type="ECO:0000313" key="2">
    <source>
        <dbReference type="EMBL" id="PSR72702.1"/>
    </source>
</evidence>
<keyword evidence="3" id="KW-1185">Reference proteome</keyword>
<comment type="caution">
    <text evidence="2">The sequence shown here is derived from an EMBL/GenBank/DDBJ whole genome shotgun (WGS) entry which is preliminary data.</text>
</comment>
<feature type="region of interest" description="Disordered" evidence="1">
    <location>
        <begin position="79"/>
        <end position="102"/>
    </location>
</feature>
<organism evidence="2 3">
    <name type="scientific">Hermanssonia centrifuga</name>
    <dbReference type="NCBI Taxonomy" id="98765"/>
    <lineage>
        <taxon>Eukaryota</taxon>
        <taxon>Fungi</taxon>
        <taxon>Dikarya</taxon>
        <taxon>Basidiomycota</taxon>
        <taxon>Agaricomycotina</taxon>
        <taxon>Agaricomycetes</taxon>
        <taxon>Polyporales</taxon>
        <taxon>Meruliaceae</taxon>
        <taxon>Hermanssonia</taxon>
    </lineage>
</organism>
<name>A0A2R6NL28_9APHY</name>
<gene>
    <name evidence="2" type="ORF">PHLCEN_2v11397</name>
</gene>
<proteinExistence type="predicted"/>
<dbReference type="AlphaFoldDB" id="A0A2R6NL28"/>
<reference evidence="2 3" key="1">
    <citation type="submission" date="2018-02" db="EMBL/GenBank/DDBJ databases">
        <title>Genome sequence of the basidiomycete white-rot fungus Phlebia centrifuga.</title>
        <authorList>
            <person name="Granchi Z."/>
            <person name="Peng M."/>
            <person name="de Vries R.P."/>
            <person name="Hilden K."/>
            <person name="Makela M.R."/>
            <person name="Grigoriev I."/>
            <person name="Riley R."/>
        </authorList>
    </citation>
    <scope>NUCLEOTIDE SEQUENCE [LARGE SCALE GENOMIC DNA]</scope>
    <source>
        <strain evidence="2 3">FBCC195</strain>
    </source>
</reference>
<sequence length="102" mass="10630">MDRVYLDSGTYLTGYVPDDSPNTISQGAAMAALLAALETWDPSLTLSLMLAGHFVPSKASWRNFFRDYIRQLGSDVPSPGLAGISQPPSGAVTPSTPAGSGA</sequence>
<feature type="compositionally biased region" description="Polar residues" evidence="1">
    <location>
        <begin position="86"/>
        <end position="102"/>
    </location>
</feature>
<dbReference type="EMBL" id="MLYV02001139">
    <property type="protein sequence ID" value="PSR72702.1"/>
    <property type="molecule type" value="Genomic_DNA"/>
</dbReference>
<protein>
    <submittedName>
        <fullName evidence="2">Uncharacterized protein</fullName>
    </submittedName>
</protein>
<dbReference type="STRING" id="98765.A0A2R6NL28"/>
<dbReference type="Proteomes" id="UP000186601">
    <property type="component" value="Unassembled WGS sequence"/>
</dbReference>
<dbReference type="OrthoDB" id="2094269at2759"/>
<evidence type="ECO:0000256" key="1">
    <source>
        <dbReference type="SAM" id="MobiDB-lite"/>
    </source>
</evidence>
<evidence type="ECO:0000313" key="3">
    <source>
        <dbReference type="Proteomes" id="UP000186601"/>
    </source>
</evidence>
<accession>A0A2R6NL28</accession>